<dbReference type="SMART" id="SM00184">
    <property type="entry name" value="RING"/>
    <property type="match status" value="1"/>
</dbReference>
<dbReference type="FunFam" id="3.30.40.10:FF:000388">
    <property type="entry name" value="Putative RING zinc finger domain superfamily protein"/>
    <property type="match status" value="1"/>
</dbReference>
<evidence type="ECO:0000256" key="2">
    <source>
        <dbReference type="ARBA" id="ARBA00022771"/>
    </source>
</evidence>
<dbReference type="EMBL" id="MCGO01000005">
    <property type="protein sequence ID" value="ORY51227.1"/>
    <property type="molecule type" value="Genomic_DNA"/>
</dbReference>
<feature type="domain" description="RING-type" evidence="6">
    <location>
        <begin position="171"/>
        <end position="213"/>
    </location>
</feature>
<evidence type="ECO:0000256" key="1">
    <source>
        <dbReference type="ARBA" id="ARBA00022723"/>
    </source>
</evidence>
<evidence type="ECO:0000256" key="3">
    <source>
        <dbReference type="ARBA" id="ARBA00022833"/>
    </source>
</evidence>
<keyword evidence="5" id="KW-0472">Membrane</keyword>
<reference evidence="7 8" key="1">
    <citation type="submission" date="2016-07" db="EMBL/GenBank/DDBJ databases">
        <title>Pervasive Adenine N6-methylation of Active Genes in Fungi.</title>
        <authorList>
            <consortium name="DOE Joint Genome Institute"/>
            <person name="Mondo S.J."/>
            <person name="Dannebaum R.O."/>
            <person name="Kuo R.C."/>
            <person name="Labutti K."/>
            <person name="Haridas S."/>
            <person name="Kuo A."/>
            <person name="Salamov A."/>
            <person name="Ahrendt S.R."/>
            <person name="Lipzen A."/>
            <person name="Sullivan W."/>
            <person name="Andreopoulos W.B."/>
            <person name="Clum A."/>
            <person name="Lindquist E."/>
            <person name="Daum C."/>
            <person name="Ramamoorthy G.K."/>
            <person name="Gryganskyi A."/>
            <person name="Culley D."/>
            <person name="Magnuson J.K."/>
            <person name="James T.Y."/>
            <person name="O'Malley M.A."/>
            <person name="Stajich J.E."/>
            <person name="Spatafora J.W."/>
            <person name="Visel A."/>
            <person name="Grigoriev I.V."/>
        </authorList>
    </citation>
    <scope>NUCLEOTIDE SEQUENCE [LARGE SCALE GENOMIC DNA]</scope>
    <source>
        <strain evidence="7 8">JEL800</strain>
    </source>
</reference>
<dbReference type="PANTHER" id="PTHR45931:SF3">
    <property type="entry name" value="RING ZINC FINGER-CONTAINING PROTEIN"/>
    <property type="match status" value="1"/>
</dbReference>
<evidence type="ECO:0000256" key="5">
    <source>
        <dbReference type="SAM" id="Phobius"/>
    </source>
</evidence>
<dbReference type="InterPro" id="IPR051834">
    <property type="entry name" value="RING_finger_E3_ligase"/>
</dbReference>
<feature type="transmembrane region" description="Helical" evidence="5">
    <location>
        <begin position="69"/>
        <end position="95"/>
    </location>
</feature>
<organism evidence="7 8">
    <name type="scientific">Rhizoclosmatium globosum</name>
    <dbReference type="NCBI Taxonomy" id="329046"/>
    <lineage>
        <taxon>Eukaryota</taxon>
        <taxon>Fungi</taxon>
        <taxon>Fungi incertae sedis</taxon>
        <taxon>Chytridiomycota</taxon>
        <taxon>Chytridiomycota incertae sedis</taxon>
        <taxon>Chytridiomycetes</taxon>
        <taxon>Chytridiales</taxon>
        <taxon>Chytriomycetaceae</taxon>
        <taxon>Rhizoclosmatium</taxon>
    </lineage>
</organism>
<accession>A0A1Y2CW66</accession>
<keyword evidence="5" id="KW-0812">Transmembrane</keyword>
<feature type="transmembrane region" description="Helical" evidence="5">
    <location>
        <begin position="101"/>
        <end position="127"/>
    </location>
</feature>
<evidence type="ECO:0000313" key="8">
    <source>
        <dbReference type="Proteomes" id="UP000193642"/>
    </source>
</evidence>
<dbReference type="PROSITE" id="PS50089">
    <property type="entry name" value="ZF_RING_2"/>
    <property type="match status" value="1"/>
</dbReference>
<comment type="caution">
    <text evidence="7">The sequence shown here is derived from an EMBL/GenBank/DDBJ whole genome shotgun (WGS) entry which is preliminary data.</text>
</comment>
<name>A0A1Y2CW66_9FUNG</name>
<keyword evidence="5" id="KW-1133">Transmembrane helix</keyword>
<dbReference type="GO" id="GO:0006511">
    <property type="term" value="P:ubiquitin-dependent protein catabolic process"/>
    <property type="evidence" value="ECO:0007669"/>
    <property type="project" value="TreeGrafter"/>
</dbReference>
<dbReference type="PANTHER" id="PTHR45931">
    <property type="entry name" value="SI:CH211-59O9.10"/>
    <property type="match status" value="1"/>
</dbReference>
<keyword evidence="8" id="KW-1185">Reference proteome</keyword>
<feature type="non-terminal residue" evidence="7">
    <location>
        <position position="1"/>
    </location>
</feature>
<dbReference type="GO" id="GO:0061630">
    <property type="term" value="F:ubiquitin protein ligase activity"/>
    <property type="evidence" value="ECO:0007669"/>
    <property type="project" value="TreeGrafter"/>
</dbReference>
<dbReference type="STRING" id="329046.A0A1Y2CW66"/>
<dbReference type="OrthoDB" id="8062037at2759"/>
<dbReference type="AlphaFoldDB" id="A0A1Y2CW66"/>
<keyword evidence="2 4" id="KW-0863">Zinc-finger</keyword>
<evidence type="ECO:0000256" key="4">
    <source>
        <dbReference type="PROSITE-ProRule" id="PRU00175"/>
    </source>
</evidence>
<dbReference type="InterPro" id="IPR001841">
    <property type="entry name" value="Znf_RING"/>
</dbReference>
<sequence>IAVDDDRLDGLAAAITEEPGPCVADATWLQVPCCETLMSHPNQIGSLEDGCATGDKGPKSSMHIYASSAGILLASLVGLFSAILSMMLLMLPLIANEIGEIFTVTFLSFNLAIFILCLSPLIIALVTNTYTTERPLRPAAMDVVGGLQVRFFGSTTPTNEYSSSKDSSKICSICLESYHNGDVIRILPCRHEFHVHCVDRWLVDVVETCPLCKQSILVSYIGSMFESGHSEDEVLDYGETDAVVPTQ</sequence>
<dbReference type="GO" id="GO:0008270">
    <property type="term" value="F:zinc ion binding"/>
    <property type="evidence" value="ECO:0007669"/>
    <property type="project" value="UniProtKB-KW"/>
</dbReference>
<keyword evidence="3" id="KW-0862">Zinc</keyword>
<dbReference type="InterPro" id="IPR013083">
    <property type="entry name" value="Znf_RING/FYVE/PHD"/>
</dbReference>
<dbReference type="Gene3D" id="3.30.40.10">
    <property type="entry name" value="Zinc/RING finger domain, C3HC4 (zinc finger)"/>
    <property type="match status" value="1"/>
</dbReference>
<gene>
    <name evidence="7" type="ORF">BCR33DRAFT_712338</name>
</gene>
<evidence type="ECO:0000313" key="7">
    <source>
        <dbReference type="EMBL" id="ORY51227.1"/>
    </source>
</evidence>
<protein>
    <recommendedName>
        <fullName evidence="6">RING-type domain-containing protein</fullName>
    </recommendedName>
</protein>
<dbReference type="SUPFAM" id="SSF57850">
    <property type="entry name" value="RING/U-box"/>
    <property type="match status" value="1"/>
</dbReference>
<dbReference type="Proteomes" id="UP000193642">
    <property type="component" value="Unassembled WGS sequence"/>
</dbReference>
<dbReference type="GO" id="GO:0005634">
    <property type="term" value="C:nucleus"/>
    <property type="evidence" value="ECO:0007669"/>
    <property type="project" value="TreeGrafter"/>
</dbReference>
<evidence type="ECO:0000259" key="6">
    <source>
        <dbReference type="PROSITE" id="PS50089"/>
    </source>
</evidence>
<keyword evidence="1" id="KW-0479">Metal-binding</keyword>
<proteinExistence type="predicted"/>
<dbReference type="Pfam" id="PF13639">
    <property type="entry name" value="zf-RING_2"/>
    <property type="match status" value="1"/>
</dbReference>